<dbReference type="OrthoDB" id="9758923at2"/>
<dbReference type="InterPro" id="IPR050727">
    <property type="entry name" value="GH43_arabinanases"/>
</dbReference>
<dbReference type="RefSeq" id="WP_131343534.1">
    <property type="nucleotide sequence ID" value="NZ_SJJZ01000003.1"/>
</dbReference>
<evidence type="ECO:0000313" key="1">
    <source>
        <dbReference type="EMBL" id="TCC06242.1"/>
    </source>
</evidence>
<dbReference type="Proteomes" id="UP000292346">
    <property type="component" value="Unassembled WGS sequence"/>
</dbReference>
<sequence length="345" mass="39234">MTNNGADRRQLRYVGYLYAHFKRESVDGEQIYFALSEGNDPLHFDDLNGGKPVLRSSVGERGVRDPHIVRAPEGDRFYLVATDLRLYANHDWDRHQRWGSRSIVVWESTDLVDWGEGRLVQVAPPEAGNTWAPEAVWDPEQEAYLVHWSSTLYDNPEHQGESYNRIMGVTTRDFREFSEPHVWIDRGWQTIDATVIDHDGVYYRFLKDERGRSGDAPHGKSVFSETATSLTAAEWTPLTEGIGLGAISQGEGPLVYKSNTENRWYLWIDEFTPQRRYVPFETTDLAGGIWTPCRDYRLPEDPCHGVVLPVTAEEYERLRAAWTSASTADVLRAAGERVGGGRRSG</sequence>
<gene>
    <name evidence="1" type="ORF">E0H45_30365</name>
</gene>
<dbReference type="EMBL" id="SJJZ01000003">
    <property type="protein sequence ID" value="TCC06242.1"/>
    <property type="molecule type" value="Genomic_DNA"/>
</dbReference>
<name>A0A4R0HBZ4_9ACTN</name>
<accession>A0A4R0HBZ4</accession>
<dbReference type="PANTHER" id="PTHR43301:SF3">
    <property type="entry name" value="ARABINAN ENDO-1,5-ALPHA-L-ARABINOSIDASE A-RELATED"/>
    <property type="match status" value="1"/>
</dbReference>
<dbReference type="PANTHER" id="PTHR43301">
    <property type="entry name" value="ARABINAN ENDO-1,5-ALPHA-L-ARABINOSIDASE"/>
    <property type="match status" value="1"/>
</dbReference>
<evidence type="ECO:0008006" key="3">
    <source>
        <dbReference type="Google" id="ProtNLM"/>
    </source>
</evidence>
<dbReference type="Gene3D" id="2.115.10.20">
    <property type="entry name" value="Glycosyl hydrolase domain, family 43"/>
    <property type="match status" value="1"/>
</dbReference>
<dbReference type="AlphaFoldDB" id="A0A4R0HBZ4"/>
<dbReference type="InterPro" id="IPR023296">
    <property type="entry name" value="Glyco_hydro_beta-prop_sf"/>
</dbReference>
<comment type="caution">
    <text evidence="1">The sequence shown here is derived from an EMBL/GenBank/DDBJ whole genome shotgun (WGS) entry which is preliminary data.</text>
</comment>
<keyword evidence="2" id="KW-1185">Reference proteome</keyword>
<dbReference type="SUPFAM" id="SSF75005">
    <property type="entry name" value="Arabinanase/levansucrase/invertase"/>
    <property type="match status" value="1"/>
</dbReference>
<reference evidence="1 2" key="1">
    <citation type="submission" date="2019-02" db="EMBL/GenBank/DDBJ databases">
        <title>Kribbella capetownensis sp. nov. and Kribbella speibonae sp. nov., isolated from soil.</title>
        <authorList>
            <person name="Curtis S.M."/>
            <person name="Norton I."/>
            <person name="Everest G.J."/>
            <person name="Meyers P.R."/>
        </authorList>
    </citation>
    <scope>NUCLEOTIDE SEQUENCE [LARGE SCALE GENOMIC DNA]</scope>
    <source>
        <strain evidence="1 2">KCTC 29219</strain>
    </source>
</reference>
<organism evidence="1 2">
    <name type="scientific">Kribbella soli</name>
    <dbReference type="NCBI Taxonomy" id="1124743"/>
    <lineage>
        <taxon>Bacteria</taxon>
        <taxon>Bacillati</taxon>
        <taxon>Actinomycetota</taxon>
        <taxon>Actinomycetes</taxon>
        <taxon>Propionibacteriales</taxon>
        <taxon>Kribbellaceae</taxon>
        <taxon>Kribbella</taxon>
    </lineage>
</organism>
<dbReference type="CDD" id="cd08983">
    <property type="entry name" value="GH43_Bt3655-like"/>
    <property type="match status" value="1"/>
</dbReference>
<proteinExistence type="predicted"/>
<evidence type="ECO:0000313" key="2">
    <source>
        <dbReference type="Proteomes" id="UP000292346"/>
    </source>
</evidence>
<protein>
    <recommendedName>
        <fullName evidence="3">Glycosyl hydrolase family 43</fullName>
    </recommendedName>
</protein>